<evidence type="ECO:0000313" key="4">
    <source>
        <dbReference type="Proteomes" id="UP000664034"/>
    </source>
</evidence>
<keyword evidence="1" id="KW-0732">Signal</keyword>
<gene>
    <name evidence="3" type="ORF">J2I47_14125</name>
</gene>
<feature type="domain" description="Beta-lactamase class A catalytic" evidence="2">
    <location>
        <begin position="86"/>
        <end position="391"/>
    </location>
</feature>
<feature type="signal peptide" evidence="1">
    <location>
        <begin position="1"/>
        <end position="24"/>
    </location>
</feature>
<organism evidence="3 4">
    <name type="scientific">Fibrella rubiginis</name>
    <dbReference type="NCBI Taxonomy" id="2817060"/>
    <lineage>
        <taxon>Bacteria</taxon>
        <taxon>Pseudomonadati</taxon>
        <taxon>Bacteroidota</taxon>
        <taxon>Cytophagia</taxon>
        <taxon>Cytophagales</taxon>
        <taxon>Spirosomataceae</taxon>
        <taxon>Fibrella</taxon>
    </lineage>
</organism>
<evidence type="ECO:0000259" key="2">
    <source>
        <dbReference type="Pfam" id="PF13354"/>
    </source>
</evidence>
<comment type="caution">
    <text evidence="3">The sequence shown here is derived from an EMBL/GenBank/DDBJ whole genome shotgun (WGS) entry which is preliminary data.</text>
</comment>
<accession>A0A939K5W8</accession>
<dbReference type="AlphaFoldDB" id="A0A939K5W8"/>
<proteinExistence type="predicted"/>
<evidence type="ECO:0000313" key="3">
    <source>
        <dbReference type="EMBL" id="MBO0937691.1"/>
    </source>
</evidence>
<name>A0A939K5W8_9BACT</name>
<evidence type="ECO:0000256" key="1">
    <source>
        <dbReference type="SAM" id="SignalP"/>
    </source>
</evidence>
<sequence>MNHKTLIIWLLLFVALHNSIPTFAQSVPDLGTRLGKTDKFLADLLSSRPELFGKVLTNPSAYDVQIVYTQINRDAQNRPSFKTYRYQVDKDRYFYPASTVKLPAVLLALEKLNALGVPRDAAMITDSAYAGQTRVQRDTTAQTGLPSVAQYARKILITSDNDAFNRLYELVGQCPFNDGLKAKGYGNTRIVHRLSLPLTPDQNAHTNPVALLPGLRKVPTRQEVESGALLNKDLKLVNAQFCDHTPQAPGPILRGTGYMVGRNYYVGDSLVKKPFEFTAKNAFPLDDQQAILRALLFPESVAPKQRFNLRPDDYRFVYQYMSQLPRETRWPNYKADTSLYDSYCKFLLFGDQKTPMPKSIRIFNKVGDAYGYLLDNAYVVDFDKGVEFMLTAMISCNSDGIFNDDKYDYDSVGYPFMGNLGRLIYDYEVNRKKPRQPDLSRFRVPYDQ</sequence>
<dbReference type="EMBL" id="JAFMYV010000006">
    <property type="protein sequence ID" value="MBO0937691.1"/>
    <property type="molecule type" value="Genomic_DNA"/>
</dbReference>
<feature type="chain" id="PRO_5036722010" evidence="1">
    <location>
        <begin position="25"/>
        <end position="448"/>
    </location>
</feature>
<reference evidence="3" key="1">
    <citation type="submission" date="2021-03" db="EMBL/GenBank/DDBJ databases">
        <title>Fibrella sp. HMF5335 genome sequencing and assembly.</title>
        <authorList>
            <person name="Kang H."/>
            <person name="Kim H."/>
            <person name="Bae S."/>
            <person name="Joh K."/>
        </authorList>
    </citation>
    <scope>NUCLEOTIDE SEQUENCE</scope>
    <source>
        <strain evidence="3">HMF5335</strain>
    </source>
</reference>
<protein>
    <submittedName>
        <fullName evidence="3">Serine hydrolase</fullName>
    </submittedName>
</protein>
<dbReference type="InterPro" id="IPR012338">
    <property type="entry name" value="Beta-lactam/transpept-like"/>
</dbReference>
<dbReference type="Gene3D" id="3.40.710.10">
    <property type="entry name" value="DD-peptidase/beta-lactamase superfamily"/>
    <property type="match status" value="1"/>
</dbReference>
<dbReference type="RefSeq" id="WP_207365230.1">
    <property type="nucleotide sequence ID" value="NZ_JAFMYV010000006.1"/>
</dbReference>
<dbReference type="GO" id="GO:0030655">
    <property type="term" value="P:beta-lactam antibiotic catabolic process"/>
    <property type="evidence" value="ECO:0007669"/>
    <property type="project" value="InterPro"/>
</dbReference>
<dbReference type="Pfam" id="PF13354">
    <property type="entry name" value="Beta-lactamase2"/>
    <property type="match status" value="1"/>
</dbReference>
<dbReference type="GO" id="GO:0008800">
    <property type="term" value="F:beta-lactamase activity"/>
    <property type="evidence" value="ECO:0007669"/>
    <property type="project" value="InterPro"/>
</dbReference>
<keyword evidence="4" id="KW-1185">Reference proteome</keyword>
<dbReference type="SUPFAM" id="SSF56601">
    <property type="entry name" value="beta-lactamase/transpeptidase-like"/>
    <property type="match status" value="1"/>
</dbReference>
<keyword evidence="3" id="KW-0378">Hydrolase</keyword>
<dbReference type="InterPro" id="IPR045155">
    <property type="entry name" value="Beta-lactam_cat"/>
</dbReference>
<dbReference type="Proteomes" id="UP000664034">
    <property type="component" value="Unassembled WGS sequence"/>
</dbReference>